<comment type="caution">
    <text evidence="1">The sequence shown here is derived from an EMBL/GenBank/DDBJ whole genome shotgun (WGS) entry which is preliminary data.</text>
</comment>
<dbReference type="EMBL" id="JNAX01000002">
    <property type="protein sequence ID" value="KGG22390.1"/>
    <property type="molecule type" value="Genomic_DNA"/>
</dbReference>
<evidence type="ECO:0000313" key="1">
    <source>
        <dbReference type="EMBL" id="KGG22390.1"/>
    </source>
</evidence>
<dbReference type="Proteomes" id="UP000030392">
    <property type="component" value="Unassembled WGS sequence"/>
</dbReference>
<protein>
    <submittedName>
        <fullName evidence="1">Uncharacterized protein</fullName>
    </submittedName>
</protein>
<evidence type="ECO:0000313" key="2">
    <source>
        <dbReference type="Proteomes" id="UP000030392"/>
    </source>
</evidence>
<proteinExistence type="predicted"/>
<organism evidence="1 2">
    <name type="scientific">Prochlorococcus marinus str. PAC1</name>
    <dbReference type="NCBI Taxonomy" id="59924"/>
    <lineage>
        <taxon>Bacteria</taxon>
        <taxon>Bacillati</taxon>
        <taxon>Cyanobacteriota</taxon>
        <taxon>Cyanophyceae</taxon>
        <taxon>Synechococcales</taxon>
        <taxon>Prochlorococcaceae</taxon>
        <taxon>Prochlorococcus</taxon>
    </lineage>
</organism>
<sequence length="37" mass="4191">MNQVLNVFLREKHLFSTCFPQVGTNNPFKAGLQGKIL</sequence>
<dbReference type="AlphaFoldDB" id="A0A0A2CBV0"/>
<accession>A0A0A2CBV0</accession>
<name>A0A0A2CBV0_PROMR</name>
<reference evidence="2" key="1">
    <citation type="journal article" date="2014" name="Sci. Data">
        <title>Genomes of diverse isolates of the marine cyanobacterium Prochlorococcus.</title>
        <authorList>
            <person name="Biller S."/>
            <person name="Berube P."/>
            <person name="Thompson J."/>
            <person name="Kelly L."/>
            <person name="Roggensack S."/>
            <person name="Awad L."/>
            <person name="Roache-Johnson K."/>
            <person name="Ding H."/>
            <person name="Giovannoni S.J."/>
            <person name="Moore L.R."/>
            <person name="Chisholm S.W."/>
        </authorList>
    </citation>
    <scope>NUCLEOTIDE SEQUENCE [LARGE SCALE GENOMIC DNA]</scope>
    <source>
        <strain evidence="2">PAC1</strain>
    </source>
</reference>
<gene>
    <name evidence="1" type="ORF">EV03_0059</name>
</gene>